<dbReference type="PANTHER" id="PTHR38041">
    <property type="entry name" value="CHORISMATE MUTASE"/>
    <property type="match status" value="1"/>
</dbReference>
<dbReference type="Pfam" id="PF01817">
    <property type="entry name" value="CM_2"/>
    <property type="match status" value="1"/>
</dbReference>
<organism evidence="4 5">
    <name type="scientific">Clostridium perfringens</name>
    <dbReference type="NCBI Taxonomy" id="1502"/>
    <lineage>
        <taxon>Bacteria</taxon>
        <taxon>Bacillati</taxon>
        <taxon>Bacillota</taxon>
        <taxon>Clostridia</taxon>
        <taxon>Eubacteriales</taxon>
        <taxon>Clostridiaceae</taxon>
        <taxon>Clostridium</taxon>
    </lineage>
</organism>
<comment type="caution">
    <text evidence="4">The sequence shown here is derived from an EMBL/GenBank/DDBJ whole genome shotgun (WGS) entry which is preliminary data.</text>
</comment>
<dbReference type="InterPro" id="IPR011279">
    <property type="entry name" value="Chorismate_mutase_GmP"/>
</dbReference>
<accession>A0A133MGF8</accession>
<evidence type="ECO:0000256" key="2">
    <source>
        <dbReference type="SAM" id="Coils"/>
    </source>
</evidence>
<keyword evidence="2" id="KW-0175">Coiled coil</keyword>
<dbReference type="InterPro" id="IPR051331">
    <property type="entry name" value="Chorismate_mutase-related"/>
</dbReference>
<sequence>MEFLSDKLAQCREEIDIIDRELMKLFEERMNVVLDVARYKKENNMEIFHKDRENQVIEKNLSRVKNKELLPYAEEMLHALMDISKEYQQYKIEMRENFIK</sequence>
<dbReference type="InterPro" id="IPR036979">
    <property type="entry name" value="CM_dom_sf"/>
</dbReference>
<dbReference type="GO" id="GO:0046417">
    <property type="term" value="P:chorismate metabolic process"/>
    <property type="evidence" value="ECO:0007669"/>
    <property type="project" value="InterPro"/>
</dbReference>
<dbReference type="InterPro" id="IPR036263">
    <property type="entry name" value="Chorismate_II_sf"/>
</dbReference>
<evidence type="ECO:0000313" key="5">
    <source>
        <dbReference type="Proteomes" id="UP000070646"/>
    </source>
</evidence>
<dbReference type="SUPFAM" id="SSF48600">
    <property type="entry name" value="Chorismate mutase II"/>
    <property type="match status" value="1"/>
</dbReference>
<keyword evidence="1" id="KW-0413">Isomerase</keyword>
<reference evidence="4 5" key="1">
    <citation type="submission" date="2016-01" db="EMBL/GenBank/DDBJ databases">
        <authorList>
            <person name="Oliw E.H."/>
        </authorList>
    </citation>
    <scope>NUCLEOTIDE SEQUENCE [LARGE SCALE GENOMIC DNA]</scope>
    <source>
        <strain evidence="4 5">MJR7757A</strain>
    </source>
</reference>
<dbReference type="Proteomes" id="UP000070646">
    <property type="component" value="Unassembled WGS sequence"/>
</dbReference>
<dbReference type="PROSITE" id="PS51168">
    <property type="entry name" value="CHORISMATE_MUT_2"/>
    <property type="match status" value="1"/>
</dbReference>
<dbReference type="NCBIfam" id="TIGR01805">
    <property type="entry name" value="CM_mono_grmpos"/>
    <property type="match status" value="1"/>
</dbReference>
<dbReference type="Gene3D" id="1.20.59.10">
    <property type="entry name" value="Chorismate mutase"/>
    <property type="match status" value="1"/>
</dbReference>
<gene>
    <name evidence="4" type="ORF">HMPREF3222_03306</name>
</gene>
<dbReference type="InterPro" id="IPR002701">
    <property type="entry name" value="CM_II_prokaryot"/>
</dbReference>
<dbReference type="PATRIC" id="fig|1502.174.peg.3345"/>
<protein>
    <submittedName>
        <fullName evidence="4">Chorismate mutase</fullName>
    </submittedName>
</protein>
<feature type="coiled-coil region" evidence="2">
    <location>
        <begin position="1"/>
        <end position="28"/>
    </location>
</feature>
<evidence type="ECO:0000256" key="1">
    <source>
        <dbReference type="ARBA" id="ARBA00023235"/>
    </source>
</evidence>
<dbReference type="AlphaFoldDB" id="A0A133MGF8"/>
<dbReference type="GO" id="GO:0009697">
    <property type="term" value="P:salicylic acid biosynthetic process"/>
    <property type="evidence" value="ECO:0007669"/>
    <property type="project" value="TreeGrafter"/>
</dbReference>
<proteinExistence type="predicted"/>
<dbReference type="PANTHER" id="PTHR38041:SF1">
    <property type="entry name" value="CHORISMATE MUTASE"/>
    <property type="match status" value="1"/>
</dbReference>
<name>A0A133MGF8_CLOPF</name>
<evidence type="ECO:0000259" key="3">
    <source>
        <dbReference type="PROSITE" id="PS51168"/>
    </source>
</evidence>
<feature type="domain" description="Chorismate mutase" evidence="3">
    <location>
        <begin position="2"/>
        <end position="92"/>
    </location>
</feature>
<dbReference type="SMART" id="SM00830">
    <property type="entry name" value="CM_2"/>
    <property type="match status" value="1"/>
</dbReference>
<evidence type="ECO:0000313" key="4">
    <source>
        <dbReference type="EMBL" id="KXA03080.1"/>
    </source>
</evidence>
<dbReference type="EMBL" id="LRPU01000249">
    <property type="protein sequence ID" value="KXA03080.1"/>
    <property type="molecule type" value="Genomic_DNA"/>
</dbReference>
<dbReference type="GO" id="GO:0004106">
    <property type="term" value="F:chorismate mutase activity"/>
    <property type="evidence" value="ECO:0007669"/>
    <property type="project" value="InterPro"/>
</dbReference>